<organism evidence="5 6">
    <name type="scientific">Candidatus Methylacidiphilum fumarolicum</name>
    <dbReference type="NCBI Taxonomy" id="591154"/>
    <lineage>
        <taxon>Bacteria</taxon>
        <taxon>Pseudomonadati</taxon>
        <taxon>Verrucomicrobiota</taxon>
        <taxon>Methylacidiphilae</taxon>
        <taxon>Methylacidiphilales</taxon>
        <taxon>Methylacidiphilaceae</taxon>
        <taxon>Methylacidiphilum (ex Ratnadevi et al. 2023)</taxon>
    </lineage>
</organism>
<evidence type="ECO:0000313" key="5">
    <source>
        <dbReference type="EMBL" id="CAI9085253.1"/>
    </source>
</evidence>
<dbReference type="SUPFAM" id="SSF53807">
    <property type="entry name" value="Helical backbone' metal receptor"/>
    <property type="match status" value="1"/>
</dbReference>
<evidence type="ECO:0000256" key="1">
    <source>
        <dbReference type="ARBA" id="ARBA00011028"/>
    </source>
</evidence>
<accession>A0ABN8XG88</accession>
<dbReference type="EMBL" id="OX458932">
    <property type="protein sequence ID" value="CAI9085253.1"/>
    <property type="molecule type" value="Genomic_DNA"/>
</dbReference>
<keyword evidence="3" id="KW-0732">Signal</keyword>
<keyword evidence="4" id="KW-0472">Membrane</keyword>
<evidence type="ECO:0000256" key="4">
    <source>
        <dbReference type="SAM" id="Phobius"/>
    </source>
</evidence>
<proteinExistence type="inferred from homology"/>
<keyword evidence="2" id="KW-0813">Transport</keyword>
<evidence type="ECO:0000313" key="6">
    <source>
        <dbReference type="Proteomes" id="UP001161497"/>
    </source>
</evidence>
<keyword evidence="4" id="KW-0812">Transmembrane</keyword>
<keyword evidence="6" id="KW-1185">Reference proteome</keyword>
<dbReference type="InterPro" id="IPR050492">
    <property type="entry name" value="Bact_metal-bind_prot9"/>
</dbReference>
<evidence type="ECO:0000256" key="3">
    <source>
        <dbReference type="ARBA" id="ARBA00022729"/>
    </source>
</evidence>
<dbReference type="RefSeq" id="WP_009060708.1">
    <property type="nucleotide sequence ID" value="NZ_JAHXRZ010000002.1"/>
</dbReference>
<gene>
    <name evidence="5" type="primary">lraI</name>
    <name evidence="5" type="ORF">MFUM_0875</name>
</gene>
<comment type="similarity">
    <text evidence="1">Belongs to the bacterial solute-binding protein 9 family.</text>
</comment>
<reference evidence="5" key="1">
    <citation type="submission" date="2023-03" db="EMBL/GenBank/DDBJ databases">
        <authorList>
            <person name="Cremers G."/>
            <person name="Picone N."/>
        </authorList>
    </citation>
    <scope>NUCLEOTIDE SEQUENCE</scope>
    <source>
        <strain evidence="5">Sample_alias</strain>
    </source>
</reference>
<evidence type="ECO:0000256" key="2">
    <source>
        <dbReference type="ARBA" id="ARBA00022448"/>
    </source>
</evidence>
<dbReference type="Pfam" id="PF01297">
    <property type="entry name" value="ZnuA"/>
    <property type="match status" value="1"/>
</dbReference>
<feature type="transmembrane region" description="Helical" evidence="4">
    <location>
        <begin position="12"/>
        <end position="31"/>
    </location>
</feature>
<keyword evidence="4" id="KW-1133">Transmembrane helix</keyword>
<protein>
    <submittedName>
        <fullName evidence="5">ABC-type Mn2+/Zn2+ transport system, periplasmic component</fullName>
    </submittedName>
</protein>
<sequence>MRSLQKRGLRVLFWLWGIGIGVWLLSFKSYGLEKLKILTSIAPLYCFCVNIGGDYVTVKNLIFFGAEPHEVSLSMRQMQEIQDSDLIVINGLGMESWLEKGLSSEEKAKKIVVSSVGIEPIPSIGSFNKLPANSPYSFNPHVWLDPNLAIQQVVNIKKALCQRDPLHTETYEKNAASYIFKLKEIDRMYREKLQEVTPKKAYFFDDSFMYLTKRYDILIAGILEECGQREGLSPKKLATAIEVMRKEKLPFFYTPFSKKALVMEIIKESQTRSGEIDSMESANPDPSLYETIAKKNLSVLVEVFGKKHISWFHHFEVYADGKEQN</sequence>
<dbReference type="Gene3D" id="3.40.50.1980">
    <property type="entry name" value="Nitrogenase molybdenum iron protein domain"/>
    <property type="match status" value="2"/>
</dbReference>
<dbReference type="PANTHER" id="PTHR42953:SF3">
    <property type="entry name" value="HIGH-AFFINITY ZINC UPTAKE SYSTEM PROTEIN ZNUA"/>
    <property type="match status" value="1"/>
</dbReference>
<dbReference type="InterPro" id="IPR006129">
    <property type="entry name" value="AdhesinB"/>
</dbReference>
<dbReference type="Proteomes" id="UP001161497">
    <property type="component" value="Chromosome"/>
</dbReference>
<dbReference type="PANTHER" id="PTHR42953">
    <property type="entry name" value="HIGH-AFFINITY ZINC UPTAKE SYSTEM PROTEIN ZNUA-RELATED"/>
    <property type="match status" value="1"/>
</dbReference>
<dbReference type="PRINTS" id="PR00691">
    <property type="entry name" value="ADHESINB"/>
</dbReference>
<name>A0ABN8XG88_9BACT</name>
<dbReference type="InterPro" id="IPR006127">
    <property type="entry name" value="ZnuA-like"/>
</dbReference>